<dbReference type="EMBL" id="BQNB010013774">
    <property type="protein sequence ID" value="GJT20113.1"/>
    <property type="molecule type" value="Genomic_DNA"/>
</dbReference>
<organism evidence="1 2">
    <name type="scientific">Tanacetum coccineum</name>
    <dbReference type="NCBI Taxonomy" id="301880"/>
    <lineage>
        <taxon>Eukaryota</taxon>
        <taxon>Viridiplantae</taxon>
        <taxon>Streptophyta</taxon>
        <taxon>Embryophyta</taxon>
        <taxon>Tracheophyta</taxon>
        <taxon>Spermatophyta</taxon>
        <taxon>Magnoliopsida</taxon>
        <taxon>eudicotyledons</taxon>
        <taxon>Gunneridae</taxon>
        <taxon>Pentapetalae</taxon>
        <taxon>asterids</taxon>
        <taxon>campanulids</taxon>
        <taxon>Asterales</taxon>
        <taxon>Asteraceae</taxon>
        <taxon>Asteroideae</taxon>
        <taxon>Anthemideae</taxon>
        <taxon>Anthemidinae</taxon>
        <taxon>Tanacetum</taxon>
    </lineage>
</organism>
<keyword evidence="2" id="KW-1185">Reference proteome</keyword>
<dbReference type="Proteomes" id="UP001151760">
    <property type="component" value="Unassembled WGS sequence"/>
</dbReference>
<evidence type="ECO:0000313" key="1">
    <source>
        <dbReference type="EMBL" id="GJT20113.1"/>
    </source>
</evidence>
<reference evidence="1" key="2">
    <citation type="submission" date="2022-01" db="EMBL/GenBank/DDBJ databases">
        <authorList>
            <person name="Yamashiro T."/>
            <person name="Shiraishi A."/>
            <person name="Satake H."/>
            <person name="Nakayama K."/>
        </authorList>
    </citation>
    <scope>NUCLEOTIDE SEQUENCE</scope>
</reference>
<sequence>MDKEEAAPPTVTIKAKIEVVREIREALTPTQVEIFEKTYIDIGVMPSYTSLCSPQTADEKIPMLWLGSRHITFTWWMFSVVRVVIISPTIGNLPPTKPLSETYGECLLEYF</sequence>
<evidence type="ECO:0000313" key="2">
    <source>
        <dbReference type="Proteomes" id="UP001151760"/>
    </source>
</evidence>
<name>A0ABQ5C254_9ASTR</name>
<proteinExistence type="predicted"/>
<accession>A0ABQ5C254</accession>
<reference evidence="1" key="1">
    <citation type="journal article" date="2022" name="Int. J. Mol. Sci.">
        <title>Draft Genome of Tanacetum Coccineum: Genomic Comparison of Closely Related Tanacetum-Family Plants.</title>
        <authorList>
            <person name="Yamashiro T."/>
            <person name="Shiraishi A."/>
            <person name="Nakayama K."/>
            <person name="Satake H."/>
        </authorList>
    </citation>
    <scope>NUCLEOTIDE SEQUENCE</scope>
</reference>
<gene>
    <name evidence="1" type="ORF">Tco_0878819</name>
</gene>
<comment type="caution">
    <text evidence="1">The sequence shown here is derived from an EMBL/GenBank/DDBJ whole genome shotgun (WGS) entry which is preliminary data.</text>
</comment>
<protein>
    <submittedName>
        <fullName evidence="1">Uncharacterized protein</fullName>
    </submittedName>
</protein>